<dbReference type="HOGENOM" id="CLU_061127_0_0_9"/>
<evidence type="ECO:0000259" key="1">
    <source>
        <dbReference type="Pfam" id="PF02350"/>
    </source>
</evidence>
<dbReference type="InterPro" id="IPR003331">
    <property type="entry name" value="UDP_GlcNAc_Epimerase_2_dom"/>
</dbReference>
<dbReference type="SUPFAM" id="SSF53756">
    <property type="entry name" value="UDP-Glycosyltransferase/glycogen phosphorylase"/>
    <property type="match status" value="1"/>
</dbReference>
<reference evidence="3" key="1">
    <citation type="submission" date="2007-10" db="EMBL/GenBank/DDBJ databases">
        <title>Complete sequence of chromosome of Desulforudis audaxviator MP104C.</title>
        <authorList>
            <person name="Copeland A."/>
            <person name="Lucas S."/>
            <person name="Lapidus A."/>
            <person name="Barry K."/>
            <person name="Glavina del Rio T."/>
            <person name="Dalin E."/>
            <person name="Tice H."/>
            <person name="Bruce D."/>
            <person name="Pitluck S."/>
            <person name="Lowry S.R."/>
            <person name="Larimer F."/>
            <person name="Land M.L."/>
            <person name="Hauser L."/>
            <person name="Kyrpides N."/>
            <person name="Ivanova N.N."/>
            <person name="Richardson P."/>
        </authorList>
    </citation>
    <scope>NUCLEOTIDE SEQUENCE [LARGE SCALE GENOMIC DNA]</scope>
    <source>
        <strain evidence="3">MP104C</strain>
    </source>
</reference>
<proteinExistence type="predicted"/>
<accession>B1I150</accession>
<dbReference type="KEGG" id="dau:Daud_0018"/>
<dbReference type="RefSeq" id="WP_012301181.1">
    <property type="nucleotide sequence ID" value="NC_010424.1"/>
</dbReference>
<dbReference type="eggNOG" id="COG0381">
    <property type="taxonomic scope" value="Bacteria"/>
</dbReference>
<keyword evidence="3" id="KW-1185">Reference proteome</keyword>
<dbReference type="STRING" id="477974.Daud_0018"/>
<dbReference type="GO" id="GO:0006047">
    <property type="term" value="P:UDP-N-acetylglucosamine metabolic process"/>
    <property type="evidence" value="ECO:0007669"/>
    <property type="project" value="InterPro"/>
</dbReference>
<feature type="domain" description="UDP-N-acetylglucosamine 2-epimerase" evidence="1">
    <location>
        <begin position="21"/>
        <end position="342"/>
    </location>
</feature>
<gene>
    <name evidence="2" type="ordered locus">Daud_0018</name>
</gene>
<dbReference type="Pfam" id="PF02350">
    <property type="entry name" value="Epimerase_2"/>
    <property type="match status" value="1"/>
</dbReference>
<evidence type="ECO:0000313" key="3">
    <source>
        <dbReference type="Proteomes" id="UP000008544"/>
    </source>
</evidence>
<dbReference type="GO" id="GO:0004553">
    <property type="term" value="F:hydrolase activity, hydrolyzing O-glycosyl compounds"/>
    <property type="evidence" value="ECO:0007669"/>
    <property type="project" value="InterPro"/>
</dbReference>
<dbReference type="NCBIfam" id="TIGR03568">
    <property type="entry name" value="NeuC_NnaA"/>
    <property type="match status" value="1"/>
</dbReference>
<dbReference type="Proteomes" id="UP000008544">
    <property type="component" value="Chromosome"/>
</dbReference>
<dbReference type="EMBL" id="CP000860">
    <property type="protein sequence ID" value="ACA58587.1"/>
    <property type="molecule type" value="Genomic_DNA"/>
</dbReference>
<dbReference type="PANTHER" id="PTHR43174:SF3">
    <property type="entry name" value="UDP-N-ACETYLGLUCOSAMINE 2-EPIMERASE"/>
    <property type="match status" value="1"/>
</dbReference>
<dbReference type="InterPro" id="IPR029767">
    <property type="entry name" value="WecB-like"/>
</dbReference>
<dbReference type="PANTHER" id="PTHR43174">
    <property type="entry name" value="UDP-N-ACETYLGLUCOSAMINE 2-EPIMERASE"/>
    <property type="match status" value="1"/>
</dbReference>
<sequence>MRILCFTGTRADYGIYRPLLQALNREEDINLRLVVTGMHLVEEYGRTITAVQKDGLEIVAAPSILVRGDATCQMSQSVGLAVLYFAEILSSHCPEFVLLLGDRGEMLAAAVAAHYQNIGIVHLYGGECSGSADDTVRHAISKLAHLHFVSTRRSKANLISMGEEAWRIVPVGTLRKHDIKRAGNLHPELAKAWSEKYHLNSGTKNILVCMHPDTKEELELSKQIDSVVDALDGINEANIIIIGPNSDAGSDLFRDKLVNFSNKRGNCTFLASVDSDEYLFLLSRVDLLVGNSSSGIIEAPFFNLPFINVGRRQQGRECGSNVLSLPYHSRLIREAIVKLLQSAKGEVTWNPYDLLDEPARLIVQRLREMANAKKVWHKSTVF</sequence>
<dbReference type="AlphaFoldDB" id="B1I150"/>
<dbReference type="Gene3D" id="3.40.50.2000">
    <property type="entry name" value="Glycogen Phosphorylase B"/>
    <property type="match status" value="2"/>
</dbReference>
<evidence type="ECO:0000313" key="2">
    <source>
        <dbReference type="EMBL" id="ACA58587.1"/>
    </source>
</evidence>
<organism evidence="2 3">
    <name type="scientific">Desulforudis audaxviator (strain MP104C)</name>
    <dbReference type="NCBI Taxonomy" id="477974"/>
    <lineage>
        <taxon>Bacteria</taxon>
        <taxon>Bacillati</taxon>
        <taxon>Bacillota</taxon>
        <taxon>Clostridia</taxon>
        <taxon>Thermoanaerobacterales</taxon>
        <taxon>Candidatus Desulforudaceae</taxon>
        <taxon>Candidatus Desulforudis</taxon>
    </lineage>
</organism>
<protein>
    <submittedName>
        <fullName evidence="2">UDP-N-acetylglucosamine 2-epimerase</fullName>
    </submittedName>
</protein>
<reference evidence="2 3" key="2">
    <citation type="journal article" date="2008" name="Science">
        <title>Environmental genomics reveals a single-species ecosystem deep within Earth.</title>
        <authorList>
            <person name="Chivian D."/>
            <person name="Brodie E.L."/>
            <person name="Alm E.J."/>
            <person name="Culley D.E."/>
            <person name="Dehal P.S."/>
            <person name="Desantis T.Z."/>
            <person name="Gihring T.M."/>
            <person name="Lapidus A."/>
            <person name="Lin L.H."/>
            <person name="Lowry S.R."/>
            <person name="Moser D.P."/>
            <person name="Richardson P.M."/>
            <person name="Southam G."/>
            <person name="Wanger G."/>
            <person name="Pratt L.M."/>
            <person name="Andersen G.L."/>
            <person name="Hazen T.C."/>
            <person name="Brockman F.J."/>
            <person name="Arkin A.P."/>
            <person name="Onstott T.C."/>
        </authorList>
    </citation>
    <scope>NUCLEOTIDE SEQUENCE [LARGE SCALE GENOMIC DNA]</scope>
    <source>
        <strain evidence="2 3">MP104C</strain>
    </source>
</reference>
<name>B1I150_DESAP</name>
<dbReference type="InterPro" id="IPR020004">
    <property type="entry name" value="UDP-GlcNAc_Epase"/>
</dbReference>
<dbReference type="OrthoDB" id="9803238at2"/>